<organism evidence="1 2">
    <name type="scientific">Emiliania huxleyi (strain CCMP1516)</name>
    <dbReference type="NCBI Taxonomy" id="280463"/>
    <lineage>
        <taxon>Eukaryota</taxon>
        <taxon>Haptista</taxon>
        <taxon>Haptophyta</taxon>
        <taxon>Prymnesiophyceae</taxon>
        <taxon>Isochrysidales</taxon>
        <taxon>Noelaerhabdaceae</taxon>
        <taxon>Emiliania</taxon>
    </lineage>
</organism>
<dbReference type="GeneID" id="17250488"/>
<dbReference type="PaxDb" id="2903-EOD04438"/>
<sequence>MLDLADEEMLRQAQTVRTQMFGNPTGVERDLAQALHVNDSATFGCLPEGNKTEGHFHVMGVFNYMIGKRGDGSAKIWSFYELKYPRIEAAREAEAVKPLTQYPGDLVYIPPGWGHEVYTCSGTNKGTRRQHNKYTSHFVSWIMPRDYIGTKQGFAHLAHFMSGRRLLAKVGTGLAGAPPKMISRSV</sequence>
<dbReference type="SUPFAM" id="SSF51197">
    <property type="entry name" value="Clavaminate synthase-like"/>
    <property type="match status" value="1"/>
</dbReference>
<dbReference type="KEGG" id="ehx:EMIHUDRAFT_221265"/>
<proteinExistence type="predicted"/>
<dbReference type="AlphaFoldDB" id="A0A0D3HZK3"/>
<reference evidence="2" key="1">
    <citation type="journal article" date="2013" name="Nature">
        <title>Pan genome of the phytoplankton Emiliania underpins its global distribution.</title>
        <authorList>
            <person name="Read B.A."/>
            <person name="Kegel J."/>
            <person name="Klute M.J."/>
            <person name="Kuo A."/>
            <person name="Lefebvre S.C."/>
            <person name="Maumus F."/>
            <person name="Mayer C."/>
            <person name="Miller J."/>
            <person name="Monier A."/>
            <person name="Salamov A."/>
            <person name="Young J."/>
            <person name="Aguilar M."/>
            <person name="Claverie J.M."/>
            <person name="Frickenhaus S."/>
            <person name="Gonzalez K."/>
            <person name="Herman E.K."/>
            <person name="Lin Y.C."/>
            <person name="Napier J."/>
            <person name="Ogata H."/>
            <person name="Sarno A.F."/>
            <person name="Shmutz J."/>
            <person name="Schroeder D."/>
            <person name="de Vargas C."/>
            <person name="Verret F."/>
            <person name="von Dassow P."/>
            <person name="Valentin K."/>
            <person name="Van de Peer Y."/>
            <person name="Wheeler G."/>
            <person name="Dacks J.B."/>
            <person name="Delwiche C.F."/>
            <person name="Dyhrman S.T."/>
            <person name="Glockner G."/>
            <person name="John U."/>
            <person name="Richards T."/>
            <person name="Worden A.Z."/>
            <person name="Zhang X."/>
            <person name="Grigoriev I.V."/>
            <person name="Allen A.E."/>
            <person name="Bidle K."/>
            <person name="Borodovsky M."/>
            <person name="Bowler C."/>
            <person name="Brownlee C."/>
            <person name="Cock J.M."/>
            <person name="Elias M."/>
            <person name="Gladyshev V.N."/>
            <person name="Groth M."/>
            <person name="Guda C."/>
            <person name="Hadaegh A."/>
            <person name="Iglesias-Rodriguez M.D."/>
            <person name="Jenkins J."/>
            <person name="Jones B.M."/>
            <person name="Lawson T."/>
            <person name="Leese F."/>
            <person name="Lindquist E."/>
            <person name="Lobanov A."/>
            <person name="Lomsadze A."/>
            <person name="Malik S.B."/>
            <person name="Marsh M.E."/>
            <person name="Mackinder L."/>
            <person name="Mock T."/>
            <person name="Mueller-Roeber B."/>
            <person name="Pagarete A."/>
            <person name="Parker M."/>
            <person name="Probert I."/>
            <person name="Quesneville H."/>
            <person name="Raines C."/>
            <person name="Rensing S.A."/>
            <person name="Riano-Pachon D.M."/>
            <person name="Richier S."/>
            <person name="Rokitta S."/>
            <person name="Shiraiwa Y."/>
            <person name="Soanes D.M."/>
            <person name="van der Giezen M."/>
            <person name="Wahlund T.M."/>
            <person name="Williams B."/>
            <person name="Wilson W."/>
            <person name="Wolfe G."/>
            <person name="Wurch L.L."/>
        </authorList>
    </citation>
    <scope>NUCLEOTIDE SEQUENCE</scope>
</reference>
<dbReference type="EnsemblProtists" id="EOD04438">
    <property type="protein sequence ID" value="EOD04438"/>
    <property type="gene ID" value="EMIHUDRAFT_221265"/>
</dbReference>
<evidence type="ECO:0000313" key="2">
    <source>
        <dbReference type="Proteomes" id="UP000013827"/>
    </source>
</evidence>
<name>A0A0D3HZK3_EMIH1</name>
<reference evidence="1" key="2">
    <citation type="submission" date="2024-10" db="UniProtKB">
        <authorList>
            <consortium name="EnsemblProtists"/>
        </authorList>
    </citation>
    <scope>IDENTIFICATION</scope>
</reference>
<dbReference type="RefSeq" id="XP_005756867.1">
    <property type="nucleotide sequence ID" value="XM_005756810.1"/>
</dbReference>
<evidence type="ECO:0008006" key="3">
    <source>
        <dbReference type="Google" id="ProtNLM"/>
    </source>
</evidence>
<evidence type="ECO:0000313" key="1">
    <source>
        <dbReference type="EnsemblProtists" id="EOD04438"/>
    </source>
</evidence>
<accession>A0A0D3HZK3</accession>
<dbReference type="Proteomes" id="UP000013827">
    <property type="component" value="Unassembled WGS sequence"/>
</dbReference>
<dbReference type="HOGENOM" id="CLU_1457054_0_0_1"/>
<dbReference type="Gene3D" id="2.60.120.650">
    <property type="entry name" value="Cupin"/>
    <property type="match status" value="1"/>
</dbReference>
<protein>
    <recommendedName>
        <fullName evidence="3">JmjC domain-containing protein</fullName>
    </recommendedName>
</protein>
<keyword evidence="2" id="KW-1185">Reference proteome</keyword>